<dbReference type="AlphaFoldDB" id="A0A2W2FFA0"/>
<evidence type="ECO:0000313" key="3">
    <source>
        <dbReference type="Proteomes" id="UP000248924"/>
    </source>
</evidence>
<proteinExistence type="predicted"/>
<accession>A0A2W2FFA0</accession>
<sequence length="158" mass="16710">MGHRTIAAALLAAVLFAPAARAEAAPPAAPGPAPAVDSSLTSTELAKLRQPAANQSVTPFGNCTAGIFCGVVKNRLGRSVKISGNWPSNTKTMMLPAGQGPASDSSYYYEFRDTDGFEVPAGYIYSDPIGSKYRPGWHRVRDYQEITLNGWCLVSACG</sequence>
<gene>
    <name evidence="2" type="ORF">C1I95_22330</name>
</gene>
<keyword evidence="1" id="KW-0732">Signal</keyword>
<comment type="caution">
    <text evidence="2">The sequence shown here is derived from an EMBL/GenBank/DDBJ whole genome shotgun (WGS) entry which is preliminary data.</text>
</comment>
<organism evidence="2 3">
    <name type="scientific">Micromonospora craterilacus</name>
    <dbReference type="NCBI Taxonomy" id="1655439"/>
    <lineage>
        <taxon>Bacteria</taxon>
        <taxon>Bacillati</taxon>
        <taxon>Actinomycetota</taxon>
        <taxon>Actinomycetes</taxon>
        <taxon>Micromonosporales</taxon>
        <taxon>Micromonosporaceae</taxon>
        <taxon>Micromonospora</taxon>
    </lineage>
</organism>
<evidence type="ECO:0000313" key="2">
    <source>
        <dbReference type="EMBL" id="PZG14144.1"/>
    </source>
</evidence>
<reference evidence="2 3" key="1">
    <citation type="submission" date="2018-01" db="EMBL/GenBank/DDBJ databases">
        <title>Draft genome sequence of Jishengella sp. NA12.</title>
        <authorList>
            <person name="Sahin N."/>
            <person name="Ay H."/>
            <person name="Saygin H."/>
        </authorList>
    </citation>
    <scope>NUCLEOTIDE SEQUENCE [LARGE SCALE GENOMIC DNA]</scope>
    <source>
        <strain evidence="2 3">NA12</strain>
    </source>
</reference>
<evidence type="ECO:0000256" key="1">
    <source>
        <dbReference type="SAM" id="SignalP"/>
    </source>
</evidence>
<name>A0A2W2FFA0_9ACTN</name>
<keyword evidence="3" id="KW-1185">Reference proteome</keyword>
<dbReference type="EMBL" id="POTY01000156">
    <property type="protein sequence ID" value="PZG14144.1"/>
    <property type="molecule type" value="Genomic_DNA"/>
</dbReference>
<protein>
    <submittedName>
        <fullName evidence="2">Uncharacterized protein</fullName>
    </submittedName>
</protein>
<feature type="chain" id="PRO_5015867611" evidence="1">
    <location>
        <begin position="25"/>
        <end position="158"/>
    </location>
</feature>
<feature type="signal peptide" evidence="1">
    <location>
        <begin position="1"/>
        <end position="24"/>
    </location>
</feature>
<dbReference type="Proteomes" id="UP000248924">
    <property type="component" value="Unassembled WGS sequence"/>
</dbReference>